<sequence length="268" mass="29997">MAMGLACAYSYCYRSRLRQQYGLQEKPCGDRCRAASTGATSLAPSATNIQLWLTELSMKSRRNNRRAPPLTTIKDWILVTESPTNGRRNHRRPAATIAGLQVPHRQAPTLDHQKNDWIWVTEIPMNSKATQSDPPHHGRHSLSPPCRRRIQGAALPLSHPPHRGRHHIHPAVAAAAVASMFKEAVIWTSLLEISGTKFDLDGPRELRVFETMNETDEKDLGDELAQHVAAGRSARESQRGEEEAGRGDAREWKKKELIISLPVEVCDM</sequence>
<reference evidence="2" key="2">
    <citation type="submission" date="2015-06" db="UniProtKB">
        <authorList>
            <consortium name="EnsemblPlants"/>
        </authorList>
    </citation>
    <scope>IDENTIFICATION</scope>
</reference>
<dbReference type="HOGENOM" id="CLU_1039705_0_0_1"/>
<feature type="region of interest" description="Disordered" evidence="1">
    <location>
        <begin position="127"/>
        <end position="146"/>
    </location>
</feature>
<evidence type="ECO:0000256" key="1">
    <source>
        <dbReference type="SAM" id="MobiDB-lite"/>
    </source>
</evidence>
<keyword evidence="3" id="KW-1185">Reference proteome</keyword>
<feature type="region of interest" description="Disordered" evidence="1">
    <location>
        <begin position="228"/>
        <end position="249"/>
    </location>
</feature>
<dbReference type="AlphaFoldDB" id="A0A0E0R4F6"/>
<evidence type="ECO:0000313" key="3">
    <source>
        <dbReference type="Proteomes" id="UP000008022"/>
    </source>
</evidence>
<organism evidence="2 3">
    <name type="scientific">Oryza rufipogon</name>
    <name type="common">Brownbeard rice</name>
    <name type="synonym">Asian wild rice</name>
    <dbReference type="NCBI Taxonomy" id="4529"/>
    <lineage>
        <taxon>Eukaryota</taxon>
        <taxon>Viridiplantae</taxon>
        <taxon>Streptophyta</taxon>
        <taxon>Embryophyta</taxon>
        <taxon>Tracheophyta</taxon>
        <taxon>Spermatophyta</taxon>
        <taxon>Magnoliopsida</taxon>
        <taxon>Liliopsida</taxon>
        <taxon>Poales</taxon>
        <taxon>Poaceae</taxon>
        <taxon>BOP clade</taxon>
        <taxon>Oryzoideae</taxon>
        <taxon>Oryzeae</taxon>
        <taxon>Oryzinae</taxon>
        <taxon>Oryza</taxon>
    </lineage>
</organism>
<name>A0A0E0R4F6_ORYRU</name>
<accession>A0A0E0R4F6</accession>
<dbReference type="Proteomes" id="UP000008022">
    <property type="component" value="Unassembled WGS sequence"/>
</dbReference>
<dbReference type="EnsemblPlants" id="ORUFI11G03550.1">
    <property type="protein sequence ID" value="ORUFI11G03550.1"/>
    <property type="gene ID" value="ORUFI11G03550"/>
</dbReference>
<feature type="compositionally biased region" description="Basic and acidic residues" evidence="1">
    <location>
        <begin position="233"/>
        <end position="249"/>
    </location>
</feature>
<proteinExistence type="predicted"/>
<protein>
    <submittedName>
        <fullName evidence="2">Uncharacterized protein</fullName>
    </submittedName>
</protein>
<dbReference type="Gramene" id="ORUFI11G03550.1">
    <property type="protein sequence ID" value="ORUFI11G03550.1"/>
    <property type="gene ID" value="ORUFI11G03550"/>
</dbReference>
<reference evidence="3" key="1">
    <citation type="submission" date="2013-06" db="EMBL/GenBank/DDBJ databases">
        <authorList>
            <person name="Zhao Q."/>
        </authorList>
    </citation>
    <scope>NUCLEOTIDE SEQUENCE</scope>
    <source>
        <strain evidence="3">cv. W1943</strain>
    </source>
</reference>
<evidence type="ECO:0000313" key="2">
    <source>
        <dbReference type="EnsemblPlants" id="ORUFI11G03550.1"/>
    </source>
</evidence>